<dbReference type="Pfam" id="PF02775">
    <property type="entry name" value="TPP_enzyme_C"/>
    <property type="match status" value="1"/>
</dbReference>
<dbReference type="PANTHER" id="PTHR18968">
    <property type="entry name" value="THIAMINE PYROPHOSPHATE ENZYMES"/>
    <property type="match status" value="1"/>
</dbReference>
<evidence type="ECO:0000259" key="4">
    <source>
        <dbReference type="Pfam" id="PF00205"/>
    </source>
</evidence>
<dbReference type="InterPro" id="IPR012001">
    <property type="entry name" value="Thiamin_PyroP_enz_TPP-bd_dom"/>
</dbReference>
<dbReference type="InterPro" id="IPR012000">
    <property type="entry name" value="Thiamin_PyroP_enz_cen_dom"/>
</dbReference>
<dbReference type="PROSITE" id="PS00187">
    <property type="entry name" value="TPP_ENZYMES"/>
    <property type="match status" value="1"/>
</dbReference>
<protein>
    <submittedName>
        <fullName evidence="7">Thiamine pyrophosphate-binding protein</fullName>
    </submittedName>
</protein>
<keyword evidence="8" id="KW-1185">Reference proteome</keyword>
<gene>
    <name evidence="7" type="ORF">C7K25_07285</name>
</gene>
<dbReference type="NCBIfam" id="NF006052">
    <property type="entry name" value="PRK08199.1"/>
    <property type="match status" value="1"/>
</dbReference>
<comment type="similarity">
    <text evidence="1 3">Belongs to the TPP enzyme family.</text>
</comment>
<sequence length="541" mass="57896">MTPPPKRSGGQLVVGALQAQGIRRISCVPGESFLPILDALIDSEIALDVARHEAGAGNMAVANARLSGHAGVVMVSRGPGAMHAAIAVHTAEQDAIPLVVLIGQVALRDRGRGGFQEMNYAQVFGSVAKWVASLDIVERIPETIARAIRVAESGRPGPVVIEMPEDVLDAAASAPDVTRRIPMRAAPAAEDIDAFHEILATAEQPVLILGRGIWSQATADAAAQFAQKNQIPVVAGFRCQDFIDNDSPFYVGHVGLSTDIRLIGRLEEADVVVSVGGHFGDAETKGYEILRPRGDRTVVHVSVEELDVDRYLPANLVIQATPLEFFQIMNAGDSTAPERHSWVELLRNEELERSSAPADTDRLTQIMTWLRDSISPDTIIANGAGNYAIWVHQYLRYRRFGTQLAPASGAMGFGLPAGIAAGLERPEQPVIAFAGDGCLTMSLSELATLAETRVNVTVVVINNGIYGTIHMHQRARFPGRAIGTSIEGPDFVALANSFGIHANRVTSLEAFQDAFSAAREMSGPALIEVVTDPTELKPRGK</sequence>
<proteinExistence type="inferred from homology"/>
<feature type="domain" description="Thiamine pyrophosphate enzyme central" evidence="4">
    <location>
        <begin position="193"/>
        <end position="325"/>
    </location>
</feature>
<dbReference type="Gene3D" id="3.40.50.970">
    <property type="match status" value="2"/>
</dbReference>
<evidence type="ECO:0000256" key="1">
    <source>
        <dbReference type="ARBA" id="ARBA00007812"/>
    </source>
</evidence>
<evidence type="ECO:0000259" key="5">
    <source>
        <dbReference type="Pfam" id="PF02775"/>
    </source>
</evidence>
<reference evidence="7" key="2">
    <citation type="journal article" date="2022" name="Sci. Rep.">
        <title>In silico prediction of the enzymes involved in the degradation of the herbicide molinate by Gulosibacter molinativorax ON4T.</title>
        <authorList>
            <person name="Lopes A.R."/>
            <person name="Bunin E."/>
            <person name="Viana A.T."/>
            <person name="Froufe H."/>
            <person name="Munoz-Merida A."/>
            <person name="Pinho D."/>
            <person name="Figueiredo J."/>
            <person name="Barroso C."/>
            <person name="Vaz-Moreira I."/>
            <person name="Bellanger X."/>
            <person name="Egas C."/>
            <person name="Nunes O.C."/>
        </authorList>
    </citation>
    <scope>NUCLEOTIDE SEQUENCE</scope>
    <source>
        <strain evidence="7">ON4</strain>
    </source>
</reference>
<dbReference type="Proteomes" id="UP001170379">
    <property type="component" value="Unassembled WGS sequence"/>
</dbReference>
<dbReference type="Pfam" id="PF02776">
    <property type="entry name" value="TPP_enzyme_N"/>
    <property type="match status" value="1"/>
</dbReference>
<evidence type="ECO:0000313" key="7">
    <source>
        <dbReference type="EMBL" id="MDJ1371170.1"/>
    </source>
</evidence>
<dbReference type="SUPFAM" id="SSF52518">
    <property type="entry name" value="Thiamin diphosphate-binding fold (THDP-binding)"/>
    <property type="match status" value="2"/>
</dbReference>
<reference evidence="7" key="1">
    <citation type="submission" date="2018-03" db="EMBL/GenBank/DDBJ databases">
        <authorList>
            <person name="Nunes O.C."/>
            <person name="Lopes A.R."/>
            <person name="Froufe H."/>
            <person name="Munoz-Merida A."/>
            <person name="Barroso C."/>
            <person name="Egas C."/>
        </authorList>
    </citation>
    <scope>NUCLEOTIDE SEQUENCE</scope>
    <source>
        <strain evidence="7">ON4</strain>
    </source>
</reference>
<evidence type="ECO:0000259" key="6">
    <source>
        <dbReference type="Pfam" id="PF02776"/>
    </source>
</evidence>
<dbReference type="SUPFAM" id="SSF52467">
    <property type="entry name" value="DHS-like NAD/FAD-binding domain"/>
    <property type="match status" value="1"/>
</dbReference>
<dbReference type="CDD" id="cd00568">
    <property type="entry name" value="TPP_enzymes"/>
    <property type="match status" value="1"/>
</dbReference>
<dbReference type="Pfam" id="PF00205">
    <property type="entry name" value="TPP_enzyme_M"/>
    <property type="match status" value="1"/>
</dbReference>
<name>A0ABT7C7I7_9MICO</name>
<dbReference type="InterPro" id="IPR029061">
    <property type="entry name" value="THDP-binding"/>
</dbReference>
<dbReference type="InterPro" id="IPR029035">
    <property type="entry name" value="DHS-like_NAD/FAD-binding_dom"/>
</dbReference>
<dbReference type="InterPro" id="IPR045229">
    <property type="entry name" value="TPP_enz"/>
</dbReference>
<evidence type="ECO:0000256" key="3">
    <source>
        <dbReference type="RuleBase" id="RU362132"/>
    </source>
</evidence>
<evidence type="ECO:0000313" key="8">
    <source>
        <dbReference type="Proteomes" id="UP001170379"/>
    </source>
</evidence>
<feature type="domain" description="Thiamine pyrophosphate enzyme N-terminal TPP-binding" evidence="6">
    <location>
        <begin position="8"/>
        <end position="121"/>
    </location>
</feature>
<feature type="domain" description="Thiamine pyrophosphate enzyme TPP-binding" evidence="5">
    <location>
        <begin position="383"/>
        <end position="529"/>
    </location>
</feature>
<dbReference type="Gene3D" id="3.40.50.1220">
    <property type="entry name" value="TPP-binding domain"/>
    <property type="match status" value="1"/>
</dbReference>
<accession>A0ABT7C7I7</accession>
<dbReference type="EMBL" id="PXVD01000010">
    <property type="protein sequence ID" value="MDJ1371170.1"/>
    <property type="molecule type" value="Genomic_DNA"/>
</dbReference>
<keyword evidence="2 3" id="KW-0786">Thiamine pyrophosphate</keyword>
<dbReference type="InterPro" id="IPR000399">
    <property type="entry name" value="TPP-bd_CS"/>
</dbReference>
<evidence type="ECO:0000256" key="2">
    <source>
        <dbReference type="ARBA" id="ARBA00023052"/>
    </source>
</evidence>
<dbReference type="CDD" id="cd07035">
    <property type="entry name" value="TPP_PYR_POX_like"/>
    <property type="match status" value="1"/>
</dbReference>
<dbReference type="InterPro" id="IPR011766">
    <property type="entry name" value="TPP_enzyme_TPP-bd"/>
</dbReference>
<organism evidence="7 8">
    <name type="scientific">Gulosibacter molinativorax</name>
    <dbReference type="NCBI Taxonomy" id="256821"/>
    <lineage>
        <taxon>Bacteria</taxon>
        <taxon>Bacillati</taxon>
        <taxon>Actinomycetota</taxon>
        <taxon>Actinomycetes</taxon>
        <taxon>Micrococcales</taxon>
        <taxon>Microbacteriaceae</taxon>
        <taxon>Gulosibacter</taxon>
    </lineage>
</organism>
<dbReference type="RefSeq" id="WP_035732681.1">
    <property type="nucleotide sequence ID" value="NZ_CP028426.1"/>
</dbReference>
<comment type="caution">
    <text evidence="7">The sequence shown here is derived from an EMBL/GenBank/DDBJ whole genome shotgun (WGS) entry which is preliminary data.</text>
</comment>
<dbReference type="PANTHER" id="PTHR18968:SF120">
    <property type="entry name" value="ACETOLACTATE SYNTHASE LARGE SUBUNIT"/>
    <property type="match status" value="1"/>
</dbReference>